<dbReference type="PRINTS" id="PR00117">
    <property type="entry name" value="BARNASE"/>
</dbReference>
<dbReference type="EMBL" id="CP136426">
    <property type="protein sequence ID" value="WOC53034.1"/>
    <property type="molecule type" value="Genomic_DNA"/>
</dbReference>
<organism evidence="8 9">
    <name type="scientific">Bergeyella porcorum</name>
    <dbReference type="NCBI Taxonomy" id="1735111"/>
    <lineage>
        <taxon>Bacteria</taxon>
        <taxon>Pseudomonadati</taxon>
        <taxon>Bacteroidota</taxon>
        <taxon>Flavobacteriia</taxon>
        <taxon>Flavobacteriales</taxon>
        <taxon>Weeksellaceae</taxon>
        <taxon>Bergeyella</taxon>
    </lineage>
</organism>
<keyword evidence="6" id="KW-0378">Hydrolase</keyword>
<evidence type="ECO:0000256" key="2">
    <source>
        <dbReference type="ARBA" id="ARBA00009006"/>
    </source>
</evidence>
<evidence type="ECO:0000256" key="6">
    <source>
        <dbReference type="ARBA" id="ARBA00022801"/>
    </source>
</evidence>
<protein>
    <recommendedName>
        <fullName evidence="3">Ribonuclease</fullName>
    </recommendedName>
</protein>
<accession>A0AAU0F2P6</accession>
<dbReference type="AlphaFoldDB" id="A0AAU0F2P6"/>
<evidence type="ECO:0000256" key="5">
    <source>
        <dbReference type="ARBA" id="ARBA00022722"/>
    </source>
</evidence>
<name>A0AAU0F2P6_9FLAO</name>
<proteinExistence type="inferred from homology"/>
<dbReference type="GO" id="GO:0005576">
    <property type="term" value="C:extracellular region"/>
    <property type="evidence" value="ECO:0007669"/>
    <property type="project" value="UniProtKB-SubCell"/>
</dbReference>
<dbReference type="Proteomes" id="UP001432059">
    <property type="component" value="Chromosome"/>
</dbReference>
<dbReference type="InterPro" id="IPR001887">
    <property type="entry name" value="Barnase"/>
</dbReference>
<dbReference type="GO" id="GO:0004521">
    <property type="term" value="F:RNA endonuclease activity"/>
    <property type="evidence" value="ECO:0007669"/>
    <property type="project" value="InterPro"/>
</dbReference>
<evidence type="ECO:0000256" key="7">
    <source>
        <dbReference type="SAM" id="MobiDB-lite"/>
    </source>
</evidence>
<reference evidence="8" key="1">
    <citation type="submission" date="2023-10" db="EMBL/GenBank/DDBJ databases">
        <title>Characterization and whole genome sequencing of a novel strain of Bergeyella porcorum QD2021 isolated from pig.</title>
        <authorList>
            <person name="Liu G."/>
            <person name="Chen C."/>
            <person name="Han X."/>
        </authorList>
    </citation>
    <scope>NUCLEOTIDE SEQUENCE</scope>
    <source>
        <strain evidence="8">QD2021</strain>
    </source>
</reference>
<dbReference type="Pfam" id="PF00545">
    <property type="entry name" value="Ribonuclease"/>
    <property type="match status" value="1"/>
</dbReference>
<evidence type="ECO:0000313" key="9">
    <source>
        <dbReference type="Proteomes" id="UP001432059"/>
    </source>
</evidence>
<keyword evidence="4" id="KW-0964">Secreted</keyword>
<comment type="subcellular location">
    <subcellularLocation>
        <location evidence="1">Secreted</location>
    </subcellularLocation>
</comment>
<dbReference type="GO" id="GO:0016787">
    <property type="term" value="F:hydrolase activity"/>
    <property type="evidence" value="ECO:0007669"/>
    <property type="project" value="UniProtKB-KW"/>
</dbReference>
<sequence>MNFKIIKTLLILAVGIVIGTLLPRLLEKNEATQEEMNTFSETKEVSRTSDSKEIDELTSEEVVIPFVKQNGTLPSYYLTKSEAKKKGWIPSRGNLCEVLPGQAIGGDRFSNREGKLPKGEQYFEADVNYNCGNRGADRIVFTKKGEVWLTHNHYKSFQKQ</sequence>
<comment type="similarity">
    <text evidence="2">Belongs to the ribonuclease N1/T1 family.</text>
</comment>
<gene>
    <name evidence="8" type="ORF">BPO_2387</name>
</gene>
<evidence type="ECO:0000256" key="4">
    <source>
        <dbReference type="ARBA" id="ARBA00022525"/>
    </source>
</evidence>
<evidence type="ECO:0000256" key="3">
    <source>
        <dbReference type="ARBA" id="ARBA00022214"/>
    </source>
</evidence>
<feature type="compositionally biased region" description="Basic and acidic residues" evidence="7">
    <location>
        <begin position="41"/>
        <end position="53"/>
    </location>
</feature>
<keyword evidence="5" id="KW-0540">Nuclease</keyword>
<dbReference type="GO" id="GO:0003723">
    <property type="term" value="F:RNA binding"/>
    <property type="evidence" value="ECO:0007669"/>
    <property type="project" value="InterPro"/>
</dbReference>
<evidence type="ECO:0000256" key="1">
    <source>
        <dbReference type="ARBA" id="ARBA00004613"/>
    </source>
</evidence>
<feature type="region of interest" description="Disordered" evidence="7">
    <location>
        <begin position="33"/>
        <end position="53"/>
    </location>
</feature>
<dbReference type="KEGG" id="bpor:BPO_2387"/>
<dbReference type="InterPro" id="IPR000026">
    <property type="entry name" value="N1-like"/>
</dbReference>
<dbReference type="InterPro" id="IPR016191">
    <property type="entry name" value="Ribonuclease/ribotoxin"/>
</dbReference>
<dbReference type="Gene3D" id="3.10.450.30">
    <property type="entry name" value="Microbial ribonucleases"/>
    <property type="match status" value="1"/>
</dbReference>
<evidence type="ECO:0000313" key="8">
    <source>
        <dbReference type="EMBL" id="WOC53034.1"/>
    </source>
</evidence>
<dbReference type="RefSeq" id="WP_327984338.1">
    <property type="nucleotide sequence ID" value="NZ_CP136426.1"/>
</dbReference>
<keyword evidence="9" id="KW-1185">Reference proteome</keyword>
<dbReference type="SUPFAM" id="SSF53933">
    <property type="entry name" value="Microbial ribonucleases"/>
    <property type="match status" value="1"/>
</dbReference>